<evidence type="ECO:0000313" key="1">
    <source>
        <dbReference type="EMBL" id="OPJ89553.1"/>
    </source>
</evidence>
<proteinExistence type="predicted"/>
<sequence>MRLHHGSRALCEAGGTGVACGKERCHWALVVPVQSTATRQLLSAVSDTVPGTRTKEVNAQAVHGAHRSQFSVRTRTAVRRYVVRSCLHLPCITRSPAGTERLPGTEPCCGGAQEGSCCQWDRP</sequence>
<organism evidence="1 2">
    <name type="scientific">Patagioenas fasciata monilis</name>
    <dbReference type="NCBI Taxonomy" id="372326"/>
    <lineage>
        <taxon>Eukaryota</taxon>
        <taxon>Metazoa</taxon>
        <taxon>Chordata</taxon>
        <taxon>Craniata</taxon>
        <taxon>Vertebrata</taxon>
        <taxon>Euteleostomi</taxon>
        <taxon>Archelosauria</taxon>
        <taxon>Archosauria</taxon>
        <taxon>Dinosauria</taxon>
        <taxon>Saurischia</taxon>
        <taxon>Theropoda</taxon>
        <taxon>Coelurosauria</taxon>
        <taxon>Aves</taxon>
        <taxon>Neognathae</taxon>
        <taxon>Neoaves</taxon>
        <taxon>Columbimorphae</taxon>
        <taxon>Columbiformes</taxon>
        <taxon>Columbidae</taxon>
        <taxon>Patagioenas</taxon>
    </lineage>
</organism>
<accession>A0A1V4KYD9</accession>
<evidence type="ECO:0000313" key="2">
    <source>
        <dbReference type="Proteomes" id="UP000190648"/>
    </source>
</evidence>
<comment type="caution">
    <text evidence="1">The sequence shown here is derived from an EMBL/GenBank/DDBJ whole genome shotgun (WGS) entry which is preliminary data.</text>
</comment>
<reference evidence="1 2" key="1">
    <citation type="submission" date="2016-02" db="EMBL/GenBank/DDBJ databases">
        <title>Band-tailed pigeon sequencing and assembly.</title>
        <authorList>
            <person name="Soares A.E."/>
            <person name="Novak B.J."/>
            <person name="Rice E.S."/>
            <person name="O'Connell B."/>
            <person name="Chang D."/>
            <person name="Weber S."/>
            <person name="Shapiro B."/>
        </authorList>
    </citation>
    <scope>NUCLEOTIDE SEQUENCE [LARGE SCALE GENOMIC DNA]</scope>
    <source>
        <strain evidence="1">BTP2013</strain>
        <tissue evidence="1">Blood</tissue>
    </source>
</reference>
<name>A0A1V4KYD9_PATFA</name>
<protein>
    <submittedName>
        <fullName evidence="1">Uncharacterized protein</fullName>
    </submittedName>
</protein>
<keyword evidence="2" id="KW-1185">Reference proteome</keyword>
<dbReference type="EMBL" id="LSYS01001150">
    <property type="protein sequence ID" value="OPJ89553.1"/>
    <property type="molecule type" value="Genomic_DNA"/>
</dbReference>
<dbReference type="Proteomes" id="UP000190648">
    <property type="component" value="Unassembled WGS sequence"/>
</dbReference>
<gene>
    <name evidence="1" type="ORF">AV530_003750</name>
</gene>
<dbReference type="AlphaFoldDB" id="A0A1V4KYD9"/>